<feature type="domain" description="Peptidase A1" evidence="3">
    <location>
        <begin position="1"/>
        <end position="310"/>
    </location>
</feature>
<feature type="compositionally biased region" description="Pro residues" evidence="2">
    <location>
        <begin position="361"/>
        <end position="377"/>
    </location>
</feature>
<evidence type="ECO:0000259" key="3">
    <source>
        <dbReference type="PROSITE" id="PS51767"/>
    </source>
</evidence>
<protein>
    <recommendedName>
        <fullName evidence="3">Peptidase A1 domain-containing protein</fullName>
    </recommendedName>
</protein>
<dbReference type="Pfam" id="PF14541">
    <property type="entry name" value="TAXi_C"/>
    <property type="match status" value="1"/>
</dbReference>
<name>A0A022R9S6_ERYGU</name>
<dbReference type="PANTHER" id="PTHR13683:SF826">
    <property type="entry name" value="ASPARTYL PROTEASE FAMILY PROTEIN 1"/>
    <property type="match status" value="1"/>
</dbReference>
<dbReference type="PROSITE" id="PS51767">
    <property type="entry name" value="PEPTIDASE_A1"/>
    <property type="match status" value="1"/>
</dbReference>
<organism evidence="4 5">
    <name type="scientific">Erythranthe guttata</name>
    <name type="common">Yellow monkey flower</name>
    <name type="synonym">Mimulus guttatus</name>
    <dbReference type="NCBI Taxonomy" id="4155"/>
    <lineage>
        <taxon>Eukaryota</taxon>
        <taxon>Viridiplantae</taxon>
        <taxon>Streptophyta</taxon>
        <taxon>Embryophyta</taxon>
        <taxon>Tracheophyta</taxon>
        <taxon>Spermatophyta</taxon>
        <taxon>Magnoliopsida</taxon>
        <taxon>eudicotyledons</taxon>
        <taxon>Gunneridae</taxon>
        <taxon>Pentapetalae</taxon>
        <taxon>asterids</taxon>
        <taxon>lamiids</taxon>
        <taxon>Lamiales</taxon>
        <taxon>Phrymaceae</taxon>
        <taxon>Erythranthe</taxon>
    </lineage>
</organism>
<dbReference type="Proteomes" id="UP000030748">
    <property type="component" value="Unassembled WGS sequence"/>
</dbReference>
<evidence type="ECO:0000256" key="1">
    <source>
        <dbReference type="ARBA" id="ARBA00007447"/>
    </source>
</evidence>
<dbReference type="SUPFAM" id="SSF50630">
    <property type="entry name" value="Acid proteases"/>
    <property type="match status" value="1"/>
</dbReference>
<dbReference type="GO" id="GO:0004190">
    <property type="term" value="F:aspartic-type endopeptidase activity"/>
    <property type="evidence" value="ECO:0007669"/>
    <property type="project" value="InterPro"/>
</dbReference>
<keyword evidence="5" id="KW-1185">Reference proteome</keyword>
<dbReference type="PANTHER" id="PTHR13683">
    <property type="entry name" value="ASPARTYL PROTEASES"/>
    <property type="match status" value="1"/>
</dbReference>
<reference evidence="4 5" key="1">
    <citation type="journal article" date="2013" name="Proc. Natl. Acad. Sci. U.S.A.">
        <title>Fine-scale variation in meiotic recombination in Mimulus inferred from population shotgun sequencing.</title>
        <authorList>
            <person name="Hellsten U."/>
            <person name="Wright K.M."/>
            <person name="Jenkins J."/>
            <person name="Shu S."/>
            <person name="Yuan Y."/>
            <person name="Wessler S.R."/>
            <person name="Schmutz J."/>
            <person name="Willis J.H."/>
            <person name="Rokhsar D.S."/>
        </authorList>
    </citation>
    <scope>NUCLEOTIDE SEQUENCE [LARGE SCALE GENOMIC DNA]</scope>
    <source>
        <strain evidence="5">cv. DUN x IM62</strain>
    </source>
</reference>
<evidence type="ECO:0000256" key="2">
    <source>
        <dbReference type="SAM" id="MobiDB-lite"/>
    </source>
</evidence>
<evidence type="ECO:0000313" key="5">
    <source>
        <dbReference type="Proteomes" id="UP000030748"/>
    </source>
</evidence>
<comment type="similarity">
    <text evidence="1">Belongs to the peptidase A1 family.</text>
</comment>
<feature type="compositionally biased region" description="Low complexity" evidence="2">
    <location>
        <begin position="324"/>
        <end position="337"/>
    </location>
</feature>
<feature type="compositionally biased region" description="Pro residues" evidence="2">
    <location>
        <begin position="338"/>
        <end position="347"/>
    </location>
</feature>
<dbReference type="GO" id="GO:0006508">
    <property type="term" value="P:proteolysis"/>
    <property type="evidence" value="ECO:0007669"/>
    <property type="project" value="InterPro"/>
</dbReference>
<dbReference type="Pfam" id="PF14543">
    <property type="entry name" value="TAXi_N"/>
    <property type="match status" value="1"/>
</dbReference>
<dbReference type="STRING" id="4155.A0A022R9S6"/>
<dbReference type="AlphaFoldDB" id="A0A022R9S6"/>
<proteinExistence type="inferred from homology"/>
<gene>
    <name evidence="4" type="ORF">MIMGU_mgv1a026715mg</name>
</gene>
<feature type="region of interest" description="Disordered" evidence="2">
    <location>
        <begin position="324"/>
        <end position="383"/>
    </location>
</feature>
<dbReference type="EMBL" id="KI630574">
    <property type="protein sequence ID" value="EYU37092.1"/>
    <property type="molecule type" value="Genomic_DNA"/>
</dbReference>
<dbReference type="eggNOG" id="KOG1339">
    <property type="taxonomic scope" value="Eukaryota"/>
</dbReference>
<sequence>IRKLDIYSPSTSTTSTTVPCSSPMCGPTRGCSTRLSACSYQLLYGNTSTAGILVNDLLHLGTDTDPQDPIDAPITFGCGMVQTGEFLDGVGLNGLFGLGIGSESVPSILASKGVTANSFSMCFSRDGLGRIEFGDTGSPDQEVTPFNLQQSQPYYNVTVTQISVEESVTNVEFTAIFDTTSSFVYLSDPAYSIIVKGIDSLYSLMLFLLSQFDSRITEVRYIPSRRIIFDYCYSLGATQESYTIPILAFTMEGGGKFYVHAPTIVIRRDQGGLAYCLAIIESEDVNIIGQHFMTGHRLVFDREKMVLGWKEANCQLISSRYDSISSNSPPISKGTPSSTPPPPPPSPSAFIPVANGTRTPISPPPPPSQSPPPPPPTKTLLGRGGAARLNSMSTGLVMVLLAIFALV</sequence>
<dbReference type="FunFam" id="2.40.70.10:FF:000014">
    <property type="entry name" value="Aspartyl protease family protein 1"/>
    <property type="match status" value="1"/>
</dbReference>
<dbReference type="InterPro" id="IPR032799">
    <property type="entry name" value="TAXi_C"/>
</dbReference>
<feature type="non-terminal residue" evidence="4">
    <location>
        <position position="1"/>
    </location>
</feature>
<dbReference type="InterPro" id="IPR001461">
    <property type="entry name" value="Aspartic_peptidase_A1"/>
</dbReference>
<dbReference type="Gene3D" id="2.40.70.10">
    <property type="entry name" value="Acid Proteases"/>
    <property type="match status" value="2"/>
</dbReference>
<accession>A0A022R9S6</accession>
<evidence type="ECO:0000313" key="4">
    <source>
        <dbReference type="EMBL" id="EYU37092.1"/>
    </source>
</evidence>
<dbReference type="InterPro" id="IPR032861">
    <property type="entry name" value="TAXi_N"/>
</dbReference>
<dbReference type="InterPro" id="IPR021109">
    <property type="entry name" value="Peptidase_aspartic_dom_sf"/>
</dbReference>
<dbReference type="InterPro" id="IPR033121">
    <property type="entry name" value="PEPTIDASE_A1"/>
</dbReference>